<organism evidence="1">
    <name type="scientific">Cacopsylla melanoneura</name>
    <dbReference type="NCBI Taxonomy" id="428564"/>
    <lineage>
        <taxon>Eukaryota</taxon>
        <taxon>Metazoa</taxon>
        <taxon>Ecdysozoa</taxon>
        <taxon>Arthropoda</taxon>
        <taxon>Hexapoda</taxon>
        <taxon>Insecta</taxon>
        <taxon>Pterygota</taxon>
        <taxon>Neoptera</taxon>
        <taxon>Paraneoptera</taxon>
        <taxon>Hemiptera</taxon>
        <taxon>Sternorrhyncha</taxon>
        <taxon>Psylloidea</taxon>
        <taxon>Psyllidae</taxon>
        <taxon>Psyllinae</taxon>
        <taxon>Cacopsylla</taxon>
    </lineage>
</organism>
<evidence type="ECO:0000313" key="1">
    <source>
        <dbReference type="EMBL" id="CAG6629799.1"/>
    </source>
</evidence>
<reference evidence="1" key="1">
    <citation type="submission" date="2021-05" db="EMBL/GenBank/DDBJ databases">
        <authorList>
            <person name="Alioto T."/>
            <person name="Alioto T."/>
            <person name="Gomez Garrido J."/>
        </authorList>
    </citation>
    <scope>NUCLEOTIDE SEQUENCE</scope>
</reference>
<proteinExistence type="predicted"/>
<dbReference type="EMBL" id="HBUF01071830">
    <property type="protein sequence ID" value="CAG6629799.1"/>
    <property type="molecule type" value="Transcribed_RNA"/>
</dbReference>
<name>A0A8D8QDH4_9HEMI</name>
<dbReference type="EMBL" id="HBUF01071827">
    <property type="protein sequence ID" value="CAG6629788.1"/>
    <property type="molecule type" value="Transcribed_RNA"/>
</dbReference>
<accession>A0A8D8QDH4</accession>
<dbReference type="AlphaFoldDB" id="A0A8D8QDH4"/>
<protein>
    <submittedName>
        <fullName evidence="1">Uncharacterized protein</fullName>
    </submittedName>
</protein>
<sequence length="121" mass="14333">MLSFSKRNRKGGKITSIHDRLWQNHKYSRQNCGKITSIHDRIVRMFAKIVEFVRNCEDLPLRLLSQKVSLSEFEDHTLILPLNDLSVNLQCMIVCCFPDFRRLNLRNIFNTHEFYVKLHAA</sequence>